<evidence type="ECO:0000256" key="3">
    <source>
        <dbReference type="ARBA" id="ARBA00023163"/>
    </source>
</evidence>
<dbReference type="Proteomes" id="UP000678276">
    <property type="component" value="Unassembled WGS sequence"/>
</dbReference>
<dbReference type="Gene3D" id="1.10.10.60">
    <property type="entry name" value="Homeodomain-like"/>
    <property type="match status" value="1"/>
</dbReference>
<dbReference type="InterPro" id="IPR004111">
    <property type="entry name" value="Repressor_TetR_C"/>
</dbReference>
<organism evidence="6 7">
    <name type="scientific">Jiella mangrovi</name>
    <dbReference type="NCBI Taxonomy" id="2821407"/>
    <lineage>
        <taxon>Bacteria</taxon>
        <taxon>Pseudomonadati</taxon>
        <taxon>Pseudomonadota</taxon>
        <taxon>Alphaproteobacteria</taxon>
        <taxon>Hyphomicrobiales</taxon>
        <taxon>Aurantimonadaceae</taxon>
        <taxon>Jiella</taxon>
    </lineage>
</organism>
<dbReference type="InterPro" id="IPR009057">
    <property type="entry name" value="Homeodomain-like_sf"/>
</dbReference>
<dbReference type="EMBL" id="JAGJCF010000003">
    <property type="protein sequence ID" value="MBP0615098.1"/>
    <property type="molecule type" value="Genomic_DNA"/>
</dbReference>
<evidence type="ECO:0000313" key="6">
    <source>
        <dbReference type="EMBL" id="MBP0615098.1"/>
    </source>
</evidence>
<evidence type="ECO:0000256" key="2">
    <source>
        <dbReference type="ARBA" id="ARBA00023125"/>
    </source>
</evidence>
<dbReference type="PROSITE" id="PS50977">
    <property type="entry name" value="HTH_TETR_2"/>
    <property type="match status" value="1"/>
</dbReference>
<keyword evidence="7" id="KW-1185">Reference proteome</keyword>
<dbReference type="PANTHER" id="PTHR30055:SF151">
    <property type="entry name" value="TRANSCRIPTIONAL REGULATORY PROTEIN"/>
    <property type="match status" value="1"/>
</dbReference>
<dbReference type="RefSeq" id="WP_209593523.1">
    <property type="nucleotide sequence ID" value="NZ_JAGJCF010000003.1"/>
</dbReference>
<name>A0ABS4BEC0_9HYPH</name>
<protein>
    <submittedName>
        <fullName evidence="6">TetR/AcrR family transcriptional regulator C-terminal domain-containing protein</fullName>
    </submittedName>
</protein>
<evidence type="ECO:0000313" key="7">
    <source>
        <dbReference type="Proteomes" id="UP000678276"/>
    </source>
</evidence>
<keyword evidence="3" id="KW-0804">Transcription</keyword>
<dbReference type="InterPro" id="IPR036271">
    <property type="entry name" value="Tet_transcr_reg_TetR-rel_C_sf"/>
</dbReference>
<proteinExistence type="predicted"/>
<feature type="DNA-binding region" description="H-T-H motif" evidence="4">
    <location>
        <begin position="53"/>
        <end position="72"/>
    </location>
</feature>
<dbReference type="Pfam" id="PF00440">
    <property type="entry name" value="TetR_N"/>
    <property type="match status" value="1"/>
</dbReference>
<dbReference type="PANTHER" id="PTHR30055">
    <property type="entry name" value="HTH-TYPE TRANSCRIPTIONAL REGULATOR RUTR"/>
    <property type="match status" value="1"/>
</dbReference>
<dbReference type="SUPFAM" id="SSF46689">
    <property type="entry name" value="Homeodomain-like"/>
    <property type="match status" value="1"/>
</dbReference>
<accession>A0ABS4BEC0</accession>
<comment type="caution">
    <text evidence="6">The sequence shown here is derived from an EMBL/GenBank/DDBJ whole genome shotgun (WGS) entry which is preliminary data.</text>
</comment>
<dbReference type="InterPro" id="IPR050109">
    <property type="entry name" value="HTH-type_TetR-like_transc_reg"/>
</dbReference>
<keyword evidence="1" id="KW-0805">Transcription regulation</keyword>
<evidence type="ECO:0000256" key="1">
    <source>
        <dbReference type="ARBA" id="ARBA00023015"/>
    </source>
</evidence>
<dbReference type="SUPFAM" id="SSF48498">
    <property type="entry name" value="Tetracyclin repressor-like, C-terminal domain"/>
    <property type="match status" value="1"/>
</dbReference>
<evidence type="ECO:0000259" key="5">
    <source>
        <dbReference type="PROSITE" id="PS50977"/>
    </source>
</evidence>
<gene>
    <name evidence="6" type="ORF">J6595_05855</name>
</gene>
<dbReference type="Gene3D" id="1.10.357.10">
    <property type="entry name" value="Tetracycline Repressor, domain 2"/>
    <property type="match status" value="1"/>
</dbReference>
<keyword evidence="2 4" id="KW-0238">DNA-binding</keyword>
<dbReference type="Pfam" id="PF02909">
    <property type="entry name" value="TetR_C_1"/>
    <property type="match status" value="1"/>
</dbReference>
<feature type="domain" description="HTH tetR-type" evidence="5">
    <location>
        <begin position="30"/>
        <end position="90"/>
    </location>
</feature>
<dbReference type="InterPro" id="IPR001647">
    <property type="entry name" value="HTH_TetR"/>
</dbReference>
<reference evidence="6 7" key="1">
    <citation type="submission" date="2021-04" db="EMBL/GenBank/DDBJ databases">
        <title>Whole genome sequence of Jiella sp. KSK16Y-1.</title>
        <authorList>
            <person name="Tuo L."/>
        </authorList>
    </citation>
    <scope>NUCLEOTIDE SEQUENCE [LARGE SCALE GENOMIC DNA]</scope>
    <source>
        <strain evidence="6 7">KSK16Y-1</strain>
    </source>
</reference>
<evidence type="ECO:0000256" key="4">
    <source>
        <dbReference type="PROSITE-ProRule" id="PRU00335"/>
    </source>
</evidence>
<sequence>MAKRENSGVRAPAKDQAQASRQLGRAAAVGLTRERIVDAAIDLIDRKGLDALTMRELSRQLDVYPTAIYWHIGGSKADLFSDIAGALTAGMIDPEDTCADWRDTLRLLFRRFRERVHRHPNAAPLLGAQMRSNGAPNAPWVEIILAALSQAGYRDQAMVDAFNALVGGLVGFVTMELAPGPAEQTAEWEKSFEVRLDELDDERFPHTRRALPLMLNRAFVMRWKNGSECPLDTGFDALLESLLKGLELRAPANTPP</sequence>